<evidence type="ECO:0000256" key="3">
    <source>
        <dbReference type="ARBA" id="ARBA00022989"/>
    </source>
</evidence>
<feature type="transmembrane region" description="Helical" evidence="6">
    <location>
        <begin position="423"/>
        <end position="443"/>
    </location>
</feature>
<organism evidence="7 8">
    <name type="scientific">Priapulus caudatus</name>
    <name type="common">Priapulid worm</name>
    <dbReference type="NCBI Taxonomy" id="37621"/>
    <lineage>
        <taxon>Eukaryota</taxon>
        <taxon>Metazoa</taxon>
        <taxon>Ecdysozoa</taxon>
        <taxon>Scalidophora</taxon>
        <taxon>Priapulida</taxon>
        <taxon>Priapulimorpha</taxon>
        <taxon>Priapulimorphida</taxon>
        <taxon>Priapulidae</taxon>
        <taxon>Priapulus</taxon>
    </lineage>
</organism>
<keyword evidence="2 6" id="KW-0812">Transmembrane</keyword>
<feature type="compositionally biased region" description="Pro residues" evidence="5">
    <location>
        <begin position="17"/>
        <end position="27"/>
    </location>
</feature>
<feature type="transmembrane region" description="Helical" evidence="6">
    <location>
        <begin position="293"/>
        <end position="311"/>
    </location>
</feature>
<sequence>MTADAQEPSPGMGGGDPSPPPPPPPPENVRFSTEKEKLGPAEKNHLSFPSDKKEKLAFPAEKEKGGLLPSNGDFLEVFSLAERRDGGDGGGVSFDEAMEKINGLGRWQIKVIFVLIIASSTGCHNLAISFIAQTPAEFACGAAELAAVPYDVAVNLSVPMETTPTGKRRRARCVSYADRNYTLARALYDEDRLGEIPEEFYGNESEVACGEKGWRYNVQDGYITATTQWDLVCGKSWLVATAQMLYFAGYLTGCVVFGTVADRIGRRRCMLLVFCLMAVFGSVNAYAPNYSVFALTRFLVGATSMPIPFVYAVEIVTPAYRNAVGNIIQCGFAIAYMALPWLALALQNWRHLQLTISLWVIVVAVIVYVVRSGVSPRWLVCQTTARRNVSSQLSEIARVNQEALPGTTPSESGRGGEADYSKALPMLIFGALAIAASLLALLLPETMDRDLPETIEDGENFDT</sequence>
<dbReference type="PANTHER" id="PTHR24064">
    <property type="entry name" value="SOLUTE CARRIER FAMILY 22 MEMBER"/>
    <property type="match status" value="1"/>
</dbReference>
<keyword evidence="3 6" id="KW-1133">Transmembrane helix</keyword>
<evidence type="ECO:0000313" key="8">
    <source>
        <dbReference type="RefSeq" id="XP_014678406.1"/>
    </source>
</evidence>
<feature type="transmembrane region" description="Helical" evidence="6">
    <location>
        <begin position="323"/>
        <end position="346"/>
    </location>
</feature>
<dbReference type="InterPro" id="IPR005828">
    <property type="entry name" value="MFS_sugar_transport-like"/>
</dbReference>
<gene>
    <name evidence="8" type="primary">LOC106818194</name>
</gene>
<accession>A0ABM1F1T5</accession>
<evidence type="ECO:0000313" key="7">
    <source>
        <dbReference type="Proteomes" id="UP000695022"/>
    </source>
</evidence>
<feature type="transmembrane region" description="Helical" evidence="6">
    <location>
        <begin position="237"/>
        <end position="257"/>
    </location>
</feature>
<comment type="subcellular location">
    <subcellularLocation>
        <location evidence="1">Membrane</location>
        <topology evidence="1">Multi-pass membrane protein</topology>
    </subcellularLocation>
</comment>
<feature type="transmembrane region" description="Helical" evidence="6">
    <location>
        <begin position="269"/>
        <end position="287"/>
    </location>
</feature>
<keyword evidence="4 6" id="KW-0472">Membrane</keyword>
<proteinExistence type="predicted"/>
<protein>
    <submittedName>
        <fullName evidence="8">Organic cation transporter protein-like</fullName>
    </submittedName>
</protein>
<dbReference type="RefSeq" id="XP_014678406.1">
    <property type="nucleotide sequence ID" value="XM_014822920.1"/>
</dbReference>
<keyword evidence="7" id="KW-1185">Reference proteome</keyword>
<dbReference type="Proteomes" id="UP000695022">
    <property type="component" value="Unplaced"/>
</dbReference>
<feature type="compositionally biased region" description="Basic and acidic residues" evidence="5">
    <location>
        <begin position="32"/>
        <end position="54"/>
    </location>
</feature>
<feature type="transmembrane region" description="Helical" evidence="6">
    <location>
        <begin position="352"/>
        <end position="370"/>
    </location>
</feature>
<evidence type="ECO:0000256" key="4">
    <source>
        <dbReference type="ARBA" id="ARBA00023136"/>
    </source>
</evidence>
<dbReference type="GeneID" id="106818194"/>
<evidence type="ECO:0000256" key="1">
    <source>
        <dbReference type="ARBA" id="ARBA00004141"/>
    </source>
</evidence>
<reference evidence="8" key="1">
    <citation type="submission" date="2025-08" db="UniProtKB">
        <authorList>
            <consortium name="RefSeq"/>
        </authorList>
    </citation>
    <scope>IDENTIFICATION</scope>
</reference>
<evidence type="ECO:0000256" key="5">
    <source>
        <dbReference type="SAM" id="MobiDB-lite"/>
    </source>
</evidence>
<feature type="region of interest" description="Disordered" evidence="5">
    <location>
        <begin position="1"/>
        <end position="54"/>
    </location>
</feature>
<dbReference type="SUPFAM" id="SSF103473">
    <property type="entry name" value="MFS general substrate transporter"/>
    <property type="match status" value="1"/>
</dbReference>
<name>A0ABM1F1T5_PRICU</name>
<dbReference type="Pfam" id="PF00083">
    <property type="entry name" value="Sugar_tr"/>
    <property type="match status" value="1"/>
</dbReference>
<evidence type="ECO:0000256" key="6">
    <source>
        <dbReference type="SAM" id="Phobius"/>
    </source>
</evidence>
<evidence type="ECO:0000256" key="2">
    <source>
        <dbReference type="ARBA" id="ARBA00022692"/>
    </source>
</evidence>
<dbReference type="InterPro" id="IPR036259">
    <property type="entry name" value="MFS_trans_sf"/>
</dbReference>
<dbReference type="Gene3D" id="1.20.1250.20">
    <property type="entry name" value="MFS general substrate transporter like domains"/>
    <property type="match status" value="1"/>
</dbReference>